<keyword evidence="3 8" id="KW-0418">Kinase</keyword>
<accession>A0AAP9J921</accession>
<dbReference type="SUPFAM" id="SSF54211">
    <property type="entry name" value="Ribosomal protein S5 domain 2-like"/>
    <property type="match status" value="1"/>
</dbReference>
<dbReference type="InterPro" id="IPR052203">
    <property type="entry name" value="GHMP_Kinase-Related"/>
</dbReference>
<dbReference type="PANTHER" id="PTHR32463">
    <property type="entry name" value="L-FUCOSE KINASE"/>
    <property type="match status" value="1"/>
</dbReference>
<dbReference type="SUPFAM" id="SSF55060">
    <property type="entry name" value="GHMP Kinase, C-terminal domain"/>
    <property type="match status" value="1"/>
</dbReference>
<evidence type="ECO:0000259" key="7">
    <source>
        <dbReference type="Pfam" id="PF08544"/>
    </source>
</evidence>
<dbReference type="PRINTS" id="PR00960">
    <property type="entry name" value="LMBPPROTEIN"/>
</dbReference>
<dbReference type="InterPro" id="IPR036554">
    <property type="entry name" value="GHMP_kinase_C_sf"/>
</dbReference>
<dbReference type="Pfam" id="PF00288">
    <property type="entry name" value="GHMP_kinases_N"/>
    <property type="match status" value="1"/>
</dbReference>
<keyword evidence="1" id="KW-0808">Transferase</keyword>
<evidence type="ECO:0000313" key="9">
    <source>
        <dbReference type="Proteomes" id="UP000222296"/>
    </source>
</evidence>
<dbReference type="Proteomes" id="UP000222296">
    <property type="component" value="Chromosome Linear"/>
</dbReference>
<dbReference type="InterPro" id="IPR001174">
    <property type="entry name" value="HddA/FKP"/>
</dbReference>
<dbReference type="InterPro" id="IPR006204">
    <property type="entry name" value="GHMP_kinase_N_dom"/>
</dbReference>
<evidence type="ECO:0000256" key="4">
    <source>
        <dbReference type="ARBA" id="ARBA00022840"/>
    </source>
</evidence>
<dbReference type="PANTHER" id="PTHR32463:SF0">
    <property type="entry name" value="L-FUCOSE KINASE"/>
    <property type="match status" value="1"/>
</dbReference>
<dbReference type="InterPro" id="IPR020568">
    <property type="entry name" value="Ribosomal_Su5_D2-typ_SF"/>
</dbReference>
<evidence type="ECO:0000259" key="6">
    <source>
        <dbReference type="Pfam" id="PF00288"/>
    </source>
</evidence>
<reference evidence="8 9" key="1">
    <citation type="journal article" date="2017" name="Genome Announc.">
        <title>Draft Genome Sequence of Agrobacterium tumefaciens Biovar 1 Strain 186, Isolated from Walnut.</title>
        <authorList>
            <person name="Poret-Peterson A.T."/>
            <person name="Bhatnagar S."/>
            <person name="McClean A.E."/>
            <person name="Kluepfel D.A."/>
        </authorList>
    </citation>
    <scope>NUCLEOTIDE SEQUENCE [LARGE SCALE GENOMIC DNA]</scope>
    <source>
        <strain evidence="8 9">186</strain>
    </source>
</reference>
<dbReference type="PROSITE" id="PS00627">
    <property type="entry name" value="GHMP_KINASES_ATP"/>
    <property type="match status" value="1"/>
</dbReference>
<dbReference type="PIRSF" id="PIRSF036406">
    <property type="entry name" value="Hept_kin"/>
    <property type="match status" value="1"/>
</dbReference>
<keyword evidence="2" id="KW-0547">Nucleotide-binding</keyword>
<evidence type="ECO:0000256" key="1">
    <source>
        <dbReference type="ARBA" id="ARBA00022679"/>
    </source>
</evidence>
<dbReference type="InterPro" id="IPR006203">
    <property type="entry name" value="GHMP_knse_ATP-bd_CS"/>
</dbReference>
<dbReference type="InterPro" id="IPR014606">
    <property type="entry name" value="Heptose_7-P_kinase"/>
</dbReference>
<dbReference type="Pfam" id="PF08544">
    <property type="entry name" value="GHMP_kinases_C"/>
    <property type="match status" value="1"/>
</dbReference>
<name>A0AAP9J921_AGRTU</name>
<protein>
    <submittedName>
        <fullName evidence="8">GHMP kinase</fullName>
    </submittedName>
</protein>
<feature type="domain" description="GHMP kinase C-terminal" evidence="7">
    <location>
        <begin position="233"/>
        <end position="305"/>
    </location>
</feature>
<keyword evidence="4" id="KW-0067">ATP-binding</keyword>
<organism evidence="8 9">
    <name type="scientific">Agrobacterium tumefaciens</name>
    <dbReference type="NCBI Taxonomy" id="358"/>
    <lineage>
        <taxon>Bacteria</taxon>
        <taxon>Pseudomonadati</taxon>
        <taxon>Pseudomonadota</taxon>
        <taxon>Alphaproteobacteria</taxon>
        <taxon>Hyphomicrobiales</taxon>
        <taxon>Rhizobiaceae</taxon>
        <taxon>Rhizobium/Agrobacterium group</taxon>
        <taxon>Agrobacterium</taxon>
        <taxon>Agrobacterium tumefaciens complex</taxon>
    </lineage>
</organism>
<feature type="domain" description="GHMP kinase N-terminal" evidence="6">
    <location>
        <begin position="73"/>
        <end position="154"/>
    </location>
</feature>
<dbReference type="InterPro" id="IPR013750">
    <property type="entry name" value="GHMP_kinase_C_dom"/>
</dbReference>
<dbReference type="Gene3D" id="3.30.230.120">
    <property type="match status" value="1"/>
</dbReference>
<sequence>MIISRTPLRISLVGGGSDLPSFYQQHGGAVLSFSIRKYIYLAMHEYFEPKGYILKYSHVETPETVDQIQHRIIRQVFSDLQVDRVDLSSSADVPTGTGMGSSSAFTVGLLNVCHAYQGRHVSRAALAEQACAVEIEKLGEPIGKQDQYGCALGGINFIEFTHDGTVMHEAVPLSGQQREQLENNLLLFYLGGSRSASEILARQSKNSASKADVIENLKFMADQARQLRGDICRDVDVIGEYLKEGWRRKRELAQGISNPLIDNAYERALEAGATGAKLLGAGGSGFLLVYAPRSAREAVIQSLSEFELHDVSIDYAGASIAYSD</sequence>
<dbReference type="EMBL" id="CP042275">
    <property type="protein sequence ID" value="QDY97183.1"/>
    <property type="molecule type" value="Genomic_DNA"/>
</dbReference>
<comment type="similarity">
    <text evidence="5">Belongs to the GHMP kinase family.</text>
</comment>
<dbReference type="GO" id="GO:0042352">
    <property type="term" value="P:GDP-L-fucose salvage"/>
    <property type="evidence" value="ECO:0007669"/>
    <property type="project" value="TreeGrafter"/>
</dbReference>
<evidence type="ECO:0000313" key="8">
    <source>
        <dbReference type="EMBL" id="QDY97183.1"/>
    </source>
</evidence>
<evidence type="ECO:0000256" key="2">
    <source>
        <dbReference type="ARBA" id="ARBA00022741"/>
    </source>
</evidence>
<dbReference type="GO" id="GO:0005524">
    <property type="term" value="F:ATP binding"/>
    <property type="evidence" value="ECO:0007669"/>
    <property type="project" value="UniProtKB-KW"/>
</dbReference>
<dbReference type="AlphaFoldDB" id="A0AAP9J921"/>
<evidence type="ECO:0000256" key="3">
    <source>
        <dbReference type="ARBA" id="ARBA00022777"/>
    </source>
</evidence>
<proteinExistence type="inferred from homology"/>
<evidence type="ECO:0000256" key="5">
    <source>
        <dbReference type="ARBA" id="ARBA00038121"/>
    </source>
</evidence>
<dbReference type="GO" id="GO:0050201">
    <property type="term" value="F:fucokinase activity"/>
    <property type="evidence" value="ECO:0007669"/>
    <property type="project" value="TreeGrafter"/>
</dbReference>
<gene>
    <name evidence="8" type="ORF">CG010_024215</name>
</gene>